<dbReference type="OrthoDB" id="3913322at2759"/>
<dbReference type="Pfam" id="PF19271">
    <property type="entry name" value="Nis1"/>
    <property type="match status" value="1"/>
</dbReference>
<feature type="chain" id="PRO_5025545391" evidence="1">
    <location>
        <begin position="19"/>
        <end position="160"/>
    </location>
</feature>
<dbReference type="Proteomes" id="UP000800096">
    <property type="component" value="Unassembled WGS sequence"/>
</dbReference>
<keyword evidence="3" id="KW-1185">Reference proteome</keyword>
<evidence type="ECO:0000313" key="3">
    <source>
        <dbReference type="Proteomes" id="UP000800096"/>
    </source>
</evidence>
<dbReference type="InterPro" id="IPR045469">
    <property type="entry name" value="Nis1"/>
</dbReference>
<proteinExistence type="predicted"/>
<organism evidence="2 3">
    <name type="scientific">Ampelomyces quisqualis</name>
    <name type="common">Powdery mildew agent</name>
    <dbReference type="NCBI Taxonomy" id="50730"/>
    <lineage>
        <taxon>Eukaryota</taxon>
        <taxon>Fungi</taxon>
        <taxon>Dikarya</taxon>
        <taxon>Ascomycota</taxon>
        <taxon>Pezizomycotina</taxon>
        <taxon>Dothideomycetes</taxon>
        <taxon>Pleosporomycetidae</taxon>
        <taxon>Pleosporales</taxon>
        <taxon>Pleosporineae</taxon>
        <taxon>Phaeosphaeriaceae</taxon>
        <taxon>Ampelomyces</taxon>
    </lineage>
</organism>
<dbReference type="EMBL" id="ML979135">
    <property type="protein sequence ID" value="KAF1916673.1"/>
    <property type="molecule type" value="Genomic_DNA"/>
</dbReference>
<evidence type="ECO:0000313" key="2">
    <source>
        <dbReference type="EMBL" id="KAF1916673.1"/>
    </source>
</evidence>
<keyword evidence="1" id="KW-0732">Signal</keyword>
<feature type="signal peptide" evidence="1">
    <location>
        <begin position="1"/>
        <end position="18"/>
    </location>
</feature>
<accession>A0A6A5QMS1</accession>
<sequence>MRVSTLAPILSATSLASARVIGLSAPAILTPNSTFTLTLLTQPYFQPVSDIAAVWGFQTPTQANPRGAPYTLGHFTNSSYLGPTKSNTLKNVTIEAVVPAELLEGKDQLLSVAVMSTYPPYAGPWTQAWNVTVHVGPGQNNSDLMSSTEVGWDESAICYA</sequence>
<dbReference type="AlphaFoldDB" id="A0A6A5QMS1"/>
<protein>
    <submittedName>
        <fullName evidence="2">Uncharacterized protein</fullName>
    </submittedName>
</protein>
<gene>
    <name evidence="2" type="ORF">BDU57DRAFT_548330</name>
</gene>
<reference evidence="2" key="1">
    <citation type="journal article" date="2020" name="Stud. Mycol.">
        <title>101 Dothideomycetes genomes: a test case for predicting lifestyles and emergence of pathogens.</title>
        <authorList>
            <person name="Haridas S."/>
            <person name="Albert R."/>
            <person name="Binder M."/>
            <person name="Bloem J."/>
            <person name="Labutti K."/>
            <person name="Salamov A."/>
            <person name="Andreopoulos B."/>
            <person name="Baker S."/>
            <person name="Barry K."/>
            <person name="Bills G."/>
            <person name="Bluhm B."/>
            <person name="Cannon C."/>
            <person name="Castanera R."/>
            <person name="Culley D."/>
            <person name="Daum C."/>
            <person name="Ezra D."/>
            <person name="Gonzalez J."/>
            <person name="Henrissat B."/>
            <person name="Kuo A."/>
            <person name="Liang C."/>
            <person name="Lipzen A."/>
            <person name="Lutzoni F."/>
            <person name="Magnuson J."/>
            <person name="Mondo S."/>
            <person name="Nolan M."/>
            <person name="Ohm R."/>
            <person name="Pangilinan J."/>
            <person name="Park H.-J."/>
            <person name="Ramirez L."/>
            <person name="Alfaro M."/>
            <person name="Sun H."/>
            <person name="Tritt A."/>
            <person name="Yoshinaga Y."/>
            <person name="Zwiers L.-H."/>
            <person name="Turgeon B."/>
            <person name="Goodwin S."/>
            <person name="Spatafora J."/>
            <person name="Crous P."/>
            <person name="Grigoriev I."/>
        </authorList>
    </citation>
    <scope>NUCLEOTIDE SEQUENCE</scope>
    <source>
        <strain evidence="2">HMLAC05119</strain>
    </source>
</reference>
<evidence type="ECO:0000256" key="1">
    <source>
        <dbReference type="SAM" id="SignalP"/>
    </source>
</evidence>
<name>A0A6A5QMS1_AMPQU</name>